<keyword evidence="1" id="KW-0732">Signal</keyword>
<keyword evidence="3" id="KW-1185">Reference proteome</keyword>
<feature type="signal peptide" evidence="1">
    <location>
        <begin position="1"/>
        <end position="17"/>
    </location>
</feature>
<protein>
    <submittedName>
        <fullName evidence="2">Uncharacterized protein</fullName>
    </submittedName>
</protein>
<sequence>MRLLTTLIPILLPLSAAWRVEWTLLDGTRLWSTGTFVDSGSIDDTTNCMTVPWTTPMPIKAVEWWEYKDNTINATKPGWAYWHPFKDYFEGWGNPNVGSFRVYWAREGGRPPPSKAEREAAEAVEAAALATVAAAAAEGRNGVGIGNGTVVGNGSVVGNQTVVRKTERVRREVHVRI</sequence>
<reference evidence="2" key="1">
    <citation type="submission" date="2021-12" db="EMBL/GenBank/DDBJ databases">
        <authorList>
            <person name="Zaccaron A."/>
            <person name="Stergiopoulos I."/>
        </authorList>
    </citation>
    <scope>NUCLEOTIDE SEQUENCE</scope>
    <source>
        <strain evidence="2">Race5_Kim</strain>
    </source>
</reference>
<dbReference type="KEGG" id="ffu:CLAFUR5_07823"/>
<dbReference type="RefSeq" id="XP_047759399.1">
    <property type="nucleotide sequence ID" value="XM_047906971.1"/>
</dbReference>
<evidence type="ECO:0000313" key="2">
    <source>
        <dbReference type="EMBL" id="UJO15033.1"/>
    </source>
</evidence>
<name>A0A9Q8LCS3_PASFU</name>
<organism evidence="2 3">
    <name type="scientific">Passalora fulva</name>
    <name type="common">Tomato leaf mold</name>
    <name type="synonym">Cladosporium fulvum</name>
    <dbReference type="NCBI Taxonomy" id="5499"/>
    <lineage>
        <taxon>Eukaryota</taxon>
        <taxon>Fungi</taxon>
        <taxon>Dikarya</taxon>
        <taxon>Ascomycota</taxon>
        <taxon>Pezizomycotina</taxon>
        <taxon>Dothideomycetes</taxon>
        <taxon>Dothideomycetidae</taxon>
        <taxon>Mycosphaerellales</taxon>
        <taxon>Mycosphaerellaceae</taxon>
        <taxon>Fulvia</taxon>
    </lineage>
</organism>
<dbReference type="Proteomes" id="UP000756132">
    <property type="component" value="Chromosome 3"/>
</dbReference>
<reference evidence="2" key="2">
    <citation type="journal article" date="2022" name="Microb. Genom.">
        <title>A chromosome-scale genome assembly of the tomato pathogen Cladosporium fulvum reveals a compartmentalized genome architecture and the presence of a dispensable chromosome.</title>
        <authorList>
            <person name="Zaccaron A.Z."/>
            <person name="Chen L.H."/>
            <person name="Samaras A."/>
            <person name="Stergiopoulos I."/>
        </authorList>
    </citation>
    <scope>NUCLEOTIDE SEQUENCE</scope>
    <source>
        <strain evidence="2">Race5_Kim</strain>
    </source>
</reference>
<proteinExistence type="predicted"/>
<accession>A0A9Q8LCS3</accession>
<gene>
    <name evidence="2" type="ORF">CLAFUR5_07823</name>
</gene>
<dbReference type="GeneID" id="71987701"/>
<evidence type="ECO:0000256" key="1">
    <source>
        <dbReference type="SAM" id="SignalP"/>
    </source>
</evidence>
<feature type="chain" id="PRO_5040397921" evidence="1">
    <location>
        <begin position="18"/>
        <end position="177"/>
    </location>
</feature>
<evidence type="ECO:0000313" key="3">
    <source>
        <dbReference type="Proteomes" id="UP000756132"/>
    </source>
</evidence>
<dbReference type="EMBL" id="CP090165">
    <property type="protein sequence ID" value="UJO15033.1"/>
    <property type="molecule type" value="Genomic_DNA"/>
</dbReference>
<dbReference type="AlphaFoldDB" id="A0A9Q8LCS3"/>